<evidence type="ECO:0000259" key="3">
    <source>
        <dbReference type="Pfam" id="PF01425"/>
    </source>
</evidence>
<evidence type="ECO:0000256" key="2">
    <source>
        <dbReference type="SAM" id="MobiDB-lite"/>
    </source>
</evidence>
<name>A0A679JB05_9HYPH</name>
<dbReference type="InterPro" id="IPR000120">
    <property type="entry name" value="Amidase"/>
</dbReference>
<sequence length="418" mass="43849">MLSLLSLRKQIDAGSLTPREAITLSTAAIAEHEPEIQALVSRNPVPFVAEQGPLAGIAVGVKDILDTADLPTQMGSPIYEGWRPRADAAAVARLRRLGAVPLAKTTTTAFAFLDPTQTRNPRHPGHTPGGSSAGSAAAVSAGMLPLALGTQTGGSVIRPAAYCGVVGMKPSFGLLPTVGMKCFSWTLDTLGLFTAGVADAALALAQMTGRPGIDLPTTNPGTPRIGVVLQDFCADAEPEALDALERVRAAAEAIGSRVCDVVLPAVFAEAFGFHGTIQDFEAAQALNWEYATHRANLGPLLRAHLDEAQGVSPKAYDASLKVADRARRQLPDQFAEHDLDVILTLSAPGPAPEGYASTGDSRFNRLWTLMGVPCVTVPVGSTPTGLPLGVQVIARHGDDARALKAAHFIETLMREQKR</sequence>
<dbReference type="PANTHER" id="PTHR11895">
    <property type="entry name" value="TRANSAMIDASE"/>
    <property type="match status" value="1"/>
</dbReference>
<reference evidence="4" key="1">
    <citation type="submission" date="2019-12" db="EMBL/GenBank/DDBJ databases">
        <authorList>
            <person name="Cremers G."/>
        </authorList>
    </citation>
    <scope>NUCLEOTIDE SEQUENCE</scope>
    <source>
        <strain evidence="4">Mbul1</strain>
    </source>
</reference>
<dbReference type="InterPro" id="IPR036928">
    <property type="entry name" value="AS_sf"/>
</dbReference>
<dbReference type="GO" id="GO:0004040">
    <property type="term" value="F:amidase activity"/>
    <property type="evidence" value="ECO:0007669"/>
    <property type="project" value="UniProtKB-EC"/>
</dbReference>
<accession>A0A679JB05</accession>
<dbReference type="InterPro" id="IPR023631">
    <property type="entry name" value="Amidase_dom"/>
</dbReference>
<dbReference type="EC" id="3.5.1.4" evidence="4"/>
<evidence type="ECO:0000256" key="1">
    <source>
        <dbReference type="ARBA" id="ARBA00009199"/>
    </source>
</evidence>
<evidence type="ECO:0000313" key="4">
    <source>
        <dbReference type="EMBL" id="CAA2105816.1"/>
    </source>
</evidence>
<organism evidence="4">
    <name type="scientific">Methylobacterium bullatum</name>
    <dbReference type="NCBI Taxonomy" id="570505"/>
    <lineage>
        <taxon>Bacteria</taxon>
        <taxon>Pseudomonadati</taxon>
        <taxon>Pseudomonadota</taxon>
        <taxon>Alphaproteobacteria</taxon>
        <taxon>Hyphomicrobiales</taxon>
        <taxon>Methylobacteriaceae</taxon>
        <taxon>Methylobacterium</taxon>
    </lineage>
</organism>
<dbReference type="PANTHER" id="PTHR11895:SF151">
    <property type="entry name" value="GLUTAMYL-TRNA(GLN) AMIDOTRANSFERASE SUBUNIT A"/>
    <property type="match status" value="1"/>
</dbReference>
<dbReference type="SUPFAM" id="SSF75304">
    <property type="entry name" value="Amidase signature (AS) enzymes"/>
    <property type="match status" value="1"/>
</dbReference>
<keyword evidence="4" id="KW-0378">Hydrolase</keyword>
<feature type="domain" description="Amidase" evidence="3">
    <location>
        <begin position="49"/>
        <end position="402"/>
    </location>
</feature>
<feature type="region of interest" description="Disordered" evidence="2">
    <location>
        <begin position="115"/>
        <end position="136"/>
    </location>
</feature>
<proteinExistence type="inferred from homology"/>
<dbReference type="Pfam" id="PF01425">
    <property type="entry name" value="Amidase"/>
    <property type="match status" value="1"/>
</dbReference>
<gene>
    <name evidence="4" type="primary">amiD_2</name>
    <name evidence="4" type="ORF">MBUL_03379</name>
</gene>
<dbReference type="EMBL" id="LR743504">
    <property type="protein sequence ID" value="CAA2105816.1"/>
    <property type="molecule type" value="Genomic_DNA"/>
</dbReference>
<protein>
    <submittedName>
        <fullName evidence="4">Amidase AmiD</fullName>
        <ecNumber evidence="4">3.5.1.4</ecNumber>
    </submittedName>
</protein>
<dbReference type="Gene3D" id="3.90.1300.10">
    <property type="entry name" value="Amidase signature (AS) domain"/>
    <property type="match status" value="1"/>
</dbReference>
<dbReference type="AlphaFoldDB" id="A0A679JB05"/>
<comment type="similarity">
    <text evidence="1">Belongs to the amidase family.</text>
</comment>